<keyword evidence="3" id="KW-1185">Reference proteome</keyword>
<sequence length="55" mass="6005">MTTVPEPAGRPGIERPIDLQDLPAHEKPESVPAPGHRPDEEEPDPASPFRPDATR</sequence>
<name>A0ABY8W8D1_9ACTN</name>
<dbReference type="Proteomes" id="UP001240150">
    <property type="component" value="Chromosome"/>
</dbReference>
<dbReference type="EMBL" id="CP126980">
    <property type="protein sequence ID" value="WIM93303.1"/>
    <property type="molecule type" value="Genomic_DNA"/>
</dbReference>
<feature type="region of interest" description="Disordered" evidence="1">
    <location>
        <begin position="1"/>
        <end position="55"/>
    </location>
</feature>
<feature type="compositionally biased region" description="Basic and acidic residues" evidence="1">
    <location>
        <begin position="12"/>
        <end position="29"/>
    </location>
</feature>
<organism evidence="2 3">
    <name type="scientific">Actinoplanes oblitus</name>
    <dbReference type="NCBI Taxonomy" id="3040509"/>
    <lineage>
        <taxon>Bacteria</taxon>
        <taxon>Bacillati</taxon>
        <taxon>Actinomycetota</taxon>
        <taxon>Actinomycetes</taxon>
        <taxon>Micromonosporales</taxon>
        <taxon>Micromonosporaceae</taxon>
        <taxon>Actinoplanes</taxon>
    </lineage>
</organism>
<evidence type="ECO:0000313" key="2">
    <source>
        <dbReference type="EMBL" id="WIM93303.1"/>
    </source>
</evidence>
<accession>A0ABY8W8D1</accession>
<proteinExistence type="predicted"/>
<protein>
    <submittedName>
        <fullName evidence="2">Uncharacterized protein</fullName>
    </submittedName>
</protein>
<reference evidence="2 3" key="1">
    <citation type="submission" date="2023-06" db="EMBL/GenBank/DDBJ databases">
        <authorList>
            <person name="Yushchuk O."/>
            <person name="Binda E."/>
            <person name="Ruckert-Reed C."/>
            <person name="Fedorenko V."/>
            <person name="Kalinowski J."/>
            <person name="Marinelli F."/>
        </authorList>
    </citation>
    <scope>NUCLEOTIDE SEQUENCE [LARGE SCALE GENOMIC DNA]</scope>
    <source>
        <strain evidence="2 3">NRRL 3884</strain>
    </source>
</reference>
<evidence type="ECO:0000313" key="3">
    <source>
        <dbReference type="Proteomes" id="UP001240150"/>
    </source>
</evidence>
<gene>
    <name evidence="2" type="ORF">ACTOB_005278</name>
</gene>
<evidence type="ECO:0000256" key="1">
    <source>
        <dbReference type="SAM" id="MobiDB-lite"/>
    </source>
</evidence>
<dbReference type="RefSeq" id="WP_284914510.1">
    <property type="nucleotide sequence ID" value="NZ_CP126980.1"/>
</dbReference>